<evidence type="ECO:0000256" key="2">
    <source>
        <dbReference type="ARBA" id="ARBA00022729"/>
    </source>
</evidence>
<name>A0ABW4SA83_9RHOB</name>
<evidence type="ECO:0000256" key="3">
    <source>
        <dbReference type="ARBA" id="ARBA00022764"/>
    </source>
</evidence>
<dbReference type="InterPro" id="IPR017585">
    <property type="entry name" value="SAF_FlgA"/>
</dbReference>
<feature type="chain" id="PRO_5044957013" description="Flagella basal body P-ring formation protein FlgA" evidence="4">
    <location>
        <begin position="18"/>
        <end position="138"/>
    </location>
</feature>
<evidence type="ECO:0000313" key="7">
    <source>
        <dbReference type="Proteomes" id="UP001597353"/>
    </source>
</evidence>
<keyword evidence="6" id="KW-0282">Flagellum</keyword>
<keyword evidence="3 4" id="KW-0574">Periplasm</keyword>
<comment type="caution">
    <text evidence="6">The sequence shown here is derived from an EMBL/GenBank/DDBJ whole genome shotgun (WGS) entry which is preliminary data.</text>
</comment>
<sequence>MIRLALLGLLFAAPAFADPATAARNLRPGTILSVQDITLAPGAGPEVLTGLVGMETRTTIYAGNPVRAADLSSPTLVERNQLVSLVYQRGGLSITTEGRALARGGAGDVIRVMNLASRTTITGQIDPSGQVLAVGGLQ</sequence>
<dbReference type="CDD" id="cd11614">
    <property type="entry name" value="SAF_CpaB_FlgA_like"/>
    <property type="match status" value="1"/>
</dbReference>
<dbReference type="InterPro" id="IPR013974">
    <property type="entry name" value="SAF"/>
</dbReference>
<dbReference type="InterPro" id="IPR039246">
    <property type="entry name" value="Flagellar_FlgA"/>
</dbReference>
<dbReference type="PANTHER" id="PTHR36307:SF1">
    <property type="entry name" value="FLAGELLA BASAL BODY P-RING FORMATION PROTEIN FLGA"/>
    <property type="match status" value="1"/>
</dbReference>
<keyword evidence="7" id="KW-1185">Reference proteome</keyword>
<dbReference type="NCBIfam" id="TIGR03170">
    <property type="entry name" value="flgA_cterm"/>
    <property type="match status" value="1"/>
</dbReference>
<protein>
    <recommendedName>
        <fullName evidence="4">Flagella basal body P-ring formation protein FlgA</fullName>
    </recommendedName>
</protein>
<comment type="subcellular location">
    <subcellularLocation>
        <location evidence="1 4">Periplasm</location>
    </subcellularLocation>
</comment>
<feature type="domain" description="SAF" evidence="5">
    <location>
        <begin position="18"/>
        <end position="72"/>
    </location>
</feature>
<keyword evidence="2 4" id="KW-0732">Signal</keyword>
<keyword evidence="4" id="KW-1005">Bacterial flagellum biogenesis</keyword>
<evidence type="ECO:0000313" key="6">
    <source>
        <dbReference type="EMBL" id="MFD1913714.1"/>
    </source>
</evidence>
<evidence type="ECO:0000256" key="4">
    <source>
        <dbReference type="RuleBase" id="RU362063"/>
    </source>
</evidence>
<reference evidence="7" key="1">
    <citation type="journal article" date="2019" name="Int. J. Syst. Evol. Microbiol.">
        <title>The Global Catalogue of Microorganisms (GCM) 10K type strain sequencing project: providing services to taxonomists for standard genome sequencing and annotation.</title>
        <authorList>
            <consortium name="The Broad Institute Genomics Platform"/>
            <consortium name="The Broad Institute Genome Sequencing Center for Infectious Disease"/>
            <person name="Wu L."/>
            <person name="Ma J."/>
        </authorList>
    </citation>
    <scope>NUCLEOTIDE SEQUENCE [LARGE SCALE GENOMIC DNA]</scope>
    <source>
        <strain evidence="7">CGMCC 4.7242</strain>
    </source>
</reference>
<dbReference type="Pfam" id="PF13144">
    <property type="entry name" value="ChapFlgA"/>
    <property type="match status" value="1"/>
</dbReference>
<dbReference type="EMBL" id="JBHUGH010000012">
    <property type="protein sequence ID" value="MFD1913714.1"/>
    <property type="molecule type" value="Genomic_DNA"/>
</dbReference>
<dbReference type="Gene3D" id="2.30.30.760">
    <property type="match status" value="1"/>
</dbReference>
<evidence type="ECO:0000259" key="5">
    <source>
        <dbReference type="SMART" id="SM00858"/>
    </source>
</evidence>
<feature type="signal peptide" evidence="4">
    <location>
        <begin position="1"/>
        <end position="17"/>
    </location>
</feature>
<comment type="function">
    <text evidence="4">Involved in the assembly process of the P-ring formation. It may associate with FlgF on the rod constituting a structure essential for the P-ring assembly or may act as a modulator protein for the P-ring assembly.</text>
</comment>
<evidence type="ECO:0000256" key="1">
    <source>
        <dbReference type="ARBA" id="ARBA00004418"/>
    </source>
</evidence>
<dbReference type="PANTHER" id="PTHR36307">
    <property type="entry name" value="FLAGELLA BASAL BODY P-RING FORMATION PROTEIN FLGA"/>
    <property type="match status" value="1"/>
</dbReference>
<dbReference type="Proteomes" id="UP001597353">
    <property type="component" value="Unassembled WGS sequence"/>
</dbReference>
<dbReference type="RefSeq" id="WP_390264007.1">
    <property type="nucleotide sequence ID" value="NZ_JBHUGH010000012.1"/>
</dbReference>
<comment type="similarity">
    <text evidence="4">Belongs to the FlgA family.</text>
</comment>
<organism evidence="6 7">
    <name type="scientific">Halodurantibacterium flavum</name>
    <dbReference type="NCBI Taxonomy" id="1382802"/>
    <lineage>
        <taxon>Bacteria</taxon>
        <taxon>Pseudomonadati</taxon>
        <taxon>Pseudomonadota</taxon>
        <taxon>Alphaproteobacteria</taxon>
        <taxon>Rhodobacterales</taxon>
        <taxon>Paracoccaceae</taxon>
        <taxon>Halodurantibacterium</taxon>
    </lineage>
</organism>
<accession>A0ABW4SA83</accession>
<dbReference type="SMART" id="SM00858">
    <property type="entry name" value="SAF"/>
    <property type="match status" value="1"/>
</dbReference>
<keyword evidence="6" id="KW-0969">Cilium</keyword>
<keyword evidence="6" id="KW-0966">Cell projection</keyword>
<gene>
    <name evidence="6" type="primary">flgA</name>
    <name evidence="6" type="ORF">ACFSGJ_15990</name>
</gene>
<proteinExistence type="inferred from homology"/>